<name>A0ABU4K1T7_9ACTN</name>
<evidence type="ECO:0000259" key="1">
    <source>
        <dbReference type="Pfam" id="PF20142"/>
    </source>
</evidence>
<accession>A0ABU4K1T7</accession>
<organism evidence="2 3">
    <name type="scientific">Streptomyces roseolus</name>
    <dbReference type="NCBI Taxonomy" id="67358"/>
    <lineage>
        <taxon>Bacteria</taxon>
        <taxon>Bacillati</taxon>
        <taxon>Actinomycetota</taxon>
        <taxon>Actinomycetes</taxon>
        <taxon>Kitasatosporales</taxon>
        <taxon>Streptomycetaceae</taxon>
        <taxon>Streptomyces</taxon>
    </lineage>
</organism>
<feature type="non-terminal residue" evidence="2">
    <location>
        <position position="1"/>
    </location>
</feature>
<proteinExistence type="predicted"/>
<dbReference type="InterPro" id="IPR045380">
    <property type="entry name" value="LD_TPept_scaffold_dom"/>
</dbReference>
<dbReference type="RefSeq" id="WP_319008244.1">
    <property type="nucleotide sequence ID" value="NZ_JAWJZF010000243.1"/>
</dbReference>
<dbReference type="Proteomes" id="UP001278571">
    <property type="component" value="Unassembled WGS sequence"/>
</dbReference>
<sequence length="109" mass="12144">YDSLNAIQFKPESGNPIVANAELLLTGQFFKYASKVYGGSDIDASELGWFIPRKKINLTALLDTVIGKKVTTPEQYVPLNDQYKKLEALVPVYVSKQKLESTDTILYVA</sequence>
<evidence type="ECO:0000313" key="2">
    <source>
        <dbReference type="EMBL" id="MDX2291702.1"/>
    </source>
</evidence>
<evidence type="ECO:0000313" key="3">
    <source>
        <dbReference type="Proteomes" id="UP001278571"/>
    </source>
</evidence>
<keyword evidence="3" id="KW-1185">Reference proteome</keyword>
<dbReference type="Pfam" id="PF20142">
    <property type="entry name" value="Scaffold"/>
    <property type="match status" value="1"/>
</dbReference>
<feature type="domain" description="L,D-transpeptidase scaffold" evidence="1">
    <location>
        <begin position="14"/>
        <end position="87"/>
    </location>
</feature>
<feature type="non-terminal residue" evidence="2">
    <location>
        <position position="109"/>
    </location>
</feature>
<protein>
    <recommendedName>
        <fullName evidence="1">L,D-transpeptidase scaffold domain-containing protein</fullName>
    </recommendedName>
</protein>
<reference evidence="2 3" key="1">
    <citation type="submission" date="2023-10" db="EMBL/GenBank/DDBJ databases">
        <authorList>
            <person name="Wang X.X."/>
        </authorList>
    </citation>
    <scope>NUCLEOTIDE SEQUENCE [LARGE SCALE GENOMIC DNA]</scope>
    <source>
        <strain evidence="2 3">NBRC 12816</strain>
    </source>
</reference>
<gene>
    <name evidence="2" type="ORF">R2363_05885</name>
</gene>
<comment type="caution">
    <text evidence="2">The sequence shown here is derived from an EMBL/GenBank/DDBJ whole genome shotgun (WGS) entry which is preliminary data.</text>
</comment>
<dbReference type="EMBL" id="JAWJZF010000243">
    <property type="protein sequence ID" value="MDX2291702.1"/>
    <property type="molecule type" value="Genomic_DNA"/>
</dbReference>